<comment type="caution">
    <text evidence="1">The sequence shown here is derived from an EMBL/GenBank/DDBJ whole genome shotgun (WGS) entry which is preliminary data.</text>
</comment>
<organism evidence="1 2">
    <name type="scientific">Actinoplanes couchii</name>
    <dbReference type="NCBI Taxonomy" id="403638"/>
    <lineage>
        <taxon>Bacteria</taxon>
        <taxon>Bacillati</taxon>
        <taxon>Actinomycetota</taxon>
        <taxon>Actinomycetes</taxon>
        <taxon>Micromonosporales</taxon>
        <taxon>Micromonosporaceae</taxon>
        <taxon>Actinoplanes</taxon>
    </lineage>
</organism>
<dbReference type="Proteomes" id="UP000612282">
    <property type="component" value="Unassembled WGS sequence"/>
</dbReference>
<dbReference type="EMBL" id="BOMG01000004">
    <property type="protein sequence ID" value="GID51754.1"/>
    <property type="molecule type" value="Genomic_DNA"/>
</dbReference>
<reference evidence="1 2" key="1">
    <citation type="submission" date="2021-01" db="EMBL/GenBank/DDBJ databases">
        <title>Whole genome shotgun sequence of Actinoplanes couchii NBRC 106145.</title>
        <authorList>
            <person name="Komaki H."/>
            <person name="Tamura T."/>
        </authorList>
    </citation>
    <scope>NUCLEOTIDE SEQUENCE [LARGE SCALE GENOMIC DNA]</scope>
    <source>
        <strain evidence="1 2">NBRC 106145</strain>
    </source>
</reference>
<keyword evidence="2" id="KW-1185">Reference proteome</keyword>
<name>A0ABQ3WZQ9_9ACTN</name>
<gene>
    <name evidence="1" type="ORF">Aco03nite_001580</name>
</gene>
<accession>A0ABQ3WZQ9</accession>
<protein>
    <recommendedName>
        <fullName evidence="3">PpiC domain-containing protein</fullName>
    </recommendedName>
</protein>
<evidence type="ECO:0000313" key="1">
    <source>
        <dbReference type="EMBL" id="GID51754.1"/>
    </source>
</evidence>
<evidence type="ECO:0008006" key="3">
    <source>
        <dbReference type="Google" id="ProtNLM"/>
    </source>
</evidence>
<dbReference type="RefSeq" id="WP_203792529.1">
    <property type="nucleotide sequence ID" value="NZ_BAAAQE010000090.1"/>
</dbReference>
<proteinExistence type="predicted"/>
<evidence type="ECO:0000313" key="2">
    <source>
        <dbReference type="Proteomes" id="UP000612282"/>
    </source>
</evidence>
<sequence length="276" mass="30159">MKRLLPAVAVVAALIGGVLLLNRTDQVATLDGHPITRDELVFHMERLSRLDGPRALEEIKHDKTIWLLAKEQGLVESVDHADLLDAMAAENERRARTVASGGVVHGLVEFGAEEYYAHRLAELTTALRQALAPQLPVTDAEVRAAFDADRAQWSANATVYTYRKLDRGGGVLTTGTYDGSTARGVNAHDQELLAILGTLQPGQRSAPVDEGGQVTYYELVERRVDEEAAFTAYAGRIRQSLVDEKFQQFLQRRVDGGDLRVDTAAVETINAEDGNG</sequence>